<dbReference type="GeneID" id="69845015"/>
<dbReference type="EMBL" id="JARGCK010000015">
    <property type="protein sequence ID" value="MDK9866880.1"/>
    <property type="molecule type" value="Genomic_DNA"/>
</dbReference>
<reference evidence="5" key="1">
    <citation type="submission" date="2015-11" db="EMBL/GenBank/DDBJ databases">
        <title>Genomic diversity of Staphylococcus saprophyticus strains from urinary tract infections, animal surfaces, and fermented foods.</title>
        <authorList>
            <person name="Wolfe B.E."/>
        </authorList>
    </citation>
    <scope>NUCLEOTIDE SEQUENCE [LARGE SCALE GENOMIC DNA]</scope>
    <source>
        <strain evidence="5">738_7</strain>
    </source>
</reference>
<dbReference type="AlphaFoldDB" id="A0A1E5TKL0"/>
<reference evidence="4" key="2">
    <citation type="submission" date="2015-11" db="EMBL/GenBank/DDBJ databases">
        <authorList>
            <person name="Wolfe B.E."/>
        </authorList>
    </citation>
    <scope>NUCLEOTIDE SEQUENCE</scope>
    <source>
        <strain evidence="4">738_7</strain>
    </source>
</reference>
<proteinExistence type="predicted"/>
<dbReference type="RefSeq" id="WP_002506743.1">
    <property type="nucleotide sequence ID" value="NZ_CP013980.1"/>
</dbReference>
<dbReference type="Proteomes" id="UP001174037">
    <property type="component" value="Unassembled WGS sequence"/>
</dbReference>
<feature type="domain" description="Thioredoxin-like fold" evidence="1">
    <location>
        <begin position="5"/>
        <end position="159"/>
    </location>
</feature>
<name>A0A1E5TKL0_9STAP</name>
<dbReference type="SUPFAM" id="SSF52833">
    <property type="entry name" value="Thioredoxin-like"/>
    <property type="match status" value="1"/>
</dbReference>
<dbReference type="InterPro" id="IPR012336">
    <property type="entry name" value="Thioredoxin-like_fold"/>
</dbReference>
<evidence type="ECO:0000313" key="5">
    <source>
        <dbReference type="Proteomes" id="UP000095464"/>
    </source>
</evidence>
<dbReference type="CDD" id="cd02972">
    <property type="entry name" value="DsbA_family"/>
    <property type="match status" value="1"/>
</dbReference>
<dbReference type="Proteomes" id="UP001152422">
    <property type="component" value="Unassembled WGS sequence"/>
</dbReference>
<reference evidence="3" key="4">
    <citation type="journal article" date="2023" name="Int. J. Mol. Sci.">
        <title>Antibiotic Resistance/Susceptibility Profiles of Staphylococcus equorum Strains from Cheese, and Genome Analysis for Antibiotic Resistance Genes.</title>
        <authorList>
            <person name="Vazquez L."/>
            <person name="Srednik M.E."/>
            <person name="Rodriguez J."/>
            <person name="Florez A.B."/>
            <person name="Mayo B."/>
        </authorList>
    </citation>
    <scope>NUCLEOTIDE SEQUENCE</scope>
    <source>
        <strain evidence="3">5A3I</strain>
    </source>
</reference>
<reference evidence="3" key="5">
    <citation type="submission" date="2023-03" db="EMBL/GenBank/DDBJ databases">
        <authorList>
            <person name="Vazquez L."/>
            <person name="Rodriguez J."/>
            <person name="Mayo B."/>
            <person name="Florez A.B."/>
        </authorList>
    </citation>
    <scope>NUCLEOTIDE SEQUENCE</scope>
    <source>
        <strain evidence="3">5A3I</strain>
    </source>
</reference>
<protein>
    <submittedName>
        <fullName evidence="2">DsbA family protein</fullName>
    </submittedName>
    <submittedName>
        <fullName evidence="3">Thioredoxin domain-containing protein</fullName>
    </submittedName>
</protein>
<sequence>MTEVKHLTLGSPNAPVKVESFINLACPYCKNYFKAADQSLKPLIDQGKVQHVIKHFDKTKNGLLKGTVANIHLDYQNTDETLEIIRKLYDTQKEWTVDFATIEEKMQKQFNLSPQKEADERSIAITEEAVSRGIKGIPTVFINDKKFEFNPLEDEQSTIETKLTQQINEANK</sequence>
<dbReference type="Gene3D" id="3.40.30.10">
    <property type="entry name" value="Glutaredoxin"/>
    <property type="match status" value="1"/>
</dbReference>
<evidence type="ECO:0000313" key="4">
    <source>
        <dbReference type="EMBL" id="OEK58145.1"/>
    </source>
</evidence>
<evidence type="ECO:0000313" key="3">
    <source>
        <dbReference type="EMBL" id="MDK9866880.1"/>
    </source>
</evidence>
<dbReference type="EMBL" id="JAMBQA010000002">
    <property type="protein sequence ID" value="MDG0845608.1"/>
    <property type="molecule type" value="Genomic_DNA"/>
</dbReference>
<comment type="caution">
    <text evidence="2">The sequence shown here is derived from an EMBL/GenBank/DDBJ whole genome shotgun (WGS) entry which is preliminary data.</text>
</comment>
<dbReference type="InterPro" id="IPR036249">
    <property type="entry name" value="Thioredoxin-like_sf"/>
</dbReference>
<dbReference type="Gene3D" id="1.10.1200.90">
    <property type="entry name" value="DsbA-like domain"/>
    <property type="match status" value="1"/>
</dbReference>
<dbReference type="Proteomes" id="UP000095464">
    <property type="component" value="Unassembled WGS sequence"/>
</dbReference>
<keyword evidence="6" id="KW-1185">Reference proteome</keyword>
<reference evidence="2" key="3">
    <citation type="submission" date="2022-05" db="EMBL/GenBank/DDBJ databases">
        <title>Comparative genomics of Staphylococcus equorum isolates.</title>
        <authorList>
            <person name="Luelf R.H."/>
        </authorList>
    </citation>
    <scope>NUCLEOTIDE SEQUENCE</scope>
    <source>
        <strain evidence="2">TMW 2.2497</strain>
    </source>
</reference>
<gene>
    <name evidence="4" type="ORF">ASS94_04725</name>
    <name evidence="2" type="ORF">M4L89_05175</name>
    <name evidence="3" type="ORF">P1A27_13135</name>
</gene>
<organism evidence="2 6">
    <name type="scientific">Staphylococcus equorum</name>
    <dbReference type="NCBI Taxonomy" id="246432"/>
    <lineage>
        <taxon>Bacteria</taxon>
        <taxon>Bacillati</taxon>
        <taxon>Bacillota</taxon>
        <taxon>Bacilli</taxon>
        <taxon>Bacillales</taxon>
        <taxon>Staphylococcaceae</taxon>
        <taxon>Staphylococcus</taxon>
    </lineage>
</organism>
<dbReference type="EMBL" id="LNPX01000018">
    <property type="protein sequence ID" value="OEK58145.1"/>
    <property type="molecule type" value="Genomic_DNA"/>
</dbReference>
<accession>A0A1E5TKL0</accession>
<evidence type="ECO:0000259" key="1">
    <source>
        <dbReference type="Pfam" id="PF13462"/>
    </source>
</evidence>
<evidence type="ECO:0000313" key="2">
    <source>
        <dbReference type="EMBL" id="MDG0845608.1"/>
    </source>
</evidence>
<dbReference type="Pfam" id="PF13462">
    <property type="entry name" value="Thioredoxin_4"/>
    <property type="match status" value="1"/>
</dbReference>
<evidence type="ECO:0000313" key="6">
    <source>
        <dbReference type="Proteomes" id="UP001152422"/>
    </source>
</evidence>